<proteinExistence type="predicted"/>
<dbReference type="EMBL" id="JBHYTS010000001">
    <property type="protein sequence ID" value="MFE1749207.1"/>
    <property type="molecule type" value="Genomic_DNA"/>
</dbReference>
<evidence type="ECO:0000313" key="2">
    <source>
        <dbReference type="Proteomes" id="UP001599756"/>
    </source>
</evidence>
<keyword evidence="2" id="KW-1185">Reference proteome</keyword>
<gene>
    <name evidence="1" type="ORF">ACFW88_01400</name>
</gene>
<dbReference type="GO" id="GO:0005524">
    <property type="term" value="F:ATP binding"/>
    <property type="evidence" value="ECO:0007669"/>
    <property type="project" value="UniProtKB-KW"/>
</dbReference>
<comment type="caution">
    <text evidence="1">The sequence shown here is derived from an EMBL/GenBank/DDBJ whole genome shotgun (WGS) entry which is preliminary data.</text>
</comment>
<sequence>MDHRVPVWEHAFMPDVTVEVRRDHIERLIRPTKPLHAIFELIWNSLDADAKDVIVTLRRSEMGGIESIRVDDNGLGIKLSESEHEFGSLGGSWKSQFNLTRRYNRPLHGSNGEGRFRAFALGPRVTWTTVVDDEGGRVRYRIAANSTTPERFSISDPAASDDVTGTQVLIDGISGSLMSLVSEQAHSRLTKEFARYLNRFRDVSLRYDGRLVTPEEVIEKIEVIDLESPDSGDENPPRLEIVEWKQDWPNEIFFCDVNGSAVTEYKAGIQAPGFSFSAYITWHGFQGSEIQLAELGHARYGPVLDAARDELRKYFRERAKQRRQGIVDEWRAENVYPFVGQPATALEEVKRDLFDVVAVQAIPGIGSEPAAKKLSLRLIREALEHSPTSLRKVLSDVLDLSSQELEDLAALLDRASLASVISSAQTVADRLDFLRSLELLLFDADLKREVLERSQLHRILAAEAWVFGEQYQLGVDDQSIKEVLRRHLQYLGRDTLNIADVKLEDRKTAIVDLMLSKTIQDSEHQHHLIVELKRPSVIAGFKERQQIESYAMAVANDQRFRDAGTKWDFVLVANAVSDDVRRLSRKKGQPVGLIHDDDDLDLRIWVKHWGAIIEERRRALHFYQEKLQVDPSRDDAIDFLRRKYAQFLPESVQGEEAS</sequence>
<evidence type="ECO:0000313" key="1">
    <source>
        <dbReference type="EMBL" id="MFE1749207.1"/>
    </source>
</evidence>
<dbReference type="RefSeq" id="WP_381839355.1">
    <property type="nucleotide sequence ID" value="NZ_JBHYTS010000001.1"/>
</dbReference>
<dbReference type="SUPFAM" id="SSF55874">
    <property type="entry name" value="ATPase domain of HSP90 chaperone/DNA topoisomerase II/histidine kinase"/>
    <property type="match status" value="1"/>
</dbReference>
<keyword evidence="1" id="KW-0067">ATP-binding</keyword>
<accession>A0ABW6GXW5</accession>
<reference evidence="1 2" key="1">
    <citation type="submission" date="2024-09" db="EMBL/GenBank/DDBJ databases">
        <title>The Natural Products Discovery Center: Release of the First 8490 Sequenced Strains for Exploring Actinobacteria Biosynthetic Diversity.</title>
        <authorList>
            <person name="Kalkreuter E."/>
            <person name="Kautsar S.A."/>
            <person name="Yang D."/>
            <person name="Bader C.D."/>
            <person name="Teijaro C.N."/>
            <person name="Fluegel L."/>
            <person name="Davis C.M."/>
            <person name="Simpson J.R."/>
            <person name="Lauterbach L."/>
            <person name="Steele A.D."/>
            <person name="Gui C."/>
            <person name="Meng S."/>
            <person name="Li G."/>
            <person name="Viehrig K."/>
            <person name="Ye F."/>
            <person name="Su P."/>
            <person name="Kiefer A.F."/>
            <person name="Nichols A."/>
            <person name="Cepeda A.J."/>
            <person name="Yan W."/>
            <person name="Fan B."/>
            <person name="Jiang Y."/>
            <person name="Adhikari A."/>
            <person name="Zheng C.-J."/>
            <person name="Schuster L."/>
            <person name="Cowan T.M."/>
            <person name="Smanski M.J."/>
            <person name="Chevrette M.G."/>
            <person name="De Carvalho L.P.S."/>
            <person name="Shen B."/>
        </authorList>
    </citation>
    <scope>NUCLEOTIDE SEQUENCE [LARGE SCALE GENOMIC DNA]</scope>
    <source>
        <strain evidence="1 2">NPDC059500</strain>
    </source>
</reference>
<dbReference type="Gene3D" id="3.30.565.10">
    <property type="entry name" value="Histidine kinase-like ATPase, C-terminal domain"/>
    <property type="match status" value="1"/>
</dbReference>
<organism evidence="1 2">
    <name type="scientific">Streptomyces anandii</name>
    <dbReference type="NCBI Taxonomy" id="285454"/>
    <lineage>
        <taxon>Bacteria</taxon>
        <taxon>Bacillati</taxon>
        <taxon>Actinomycetota</taxon>
        <taxon>Actinomycetes</taxon>
        <taxon>Kitasatosporales</taxon>
        <taxon>Streptomycetaceae</taxon>
        <taxon>Streptomyces</taxon>
    </lineage>
</organism>
<keyword evidence="1" id="KW-0547">Nucleotide-binding</keyword>
<protein>
    <submittedName>
        <fullName evidence="1">ATP-binding protein</fullName>
    </submittedName>
</protein>
<name>A0ABW6GXW5_9ACTN</name>
<dbReference type="InterPro" id="IPR036890">
    <property type="entry name" value="HATPase_C_sf"/>
</dbReference>
<dbReference type="Pfam" id="PF13589">
    <property type="entry name" value="HATPase_c_3"/>
    <property type="match status" value="1"/>
</dbReference>
<dbReference type="Proteomes" id="UP001599756">
    <property type="component" value="Unassembled WGS sequence"/>
</dbReference>